<dbReference type="AlphaFoldDB" id="A0A8J6Q7C7"/>
<protein>
    <submittedName>
        <fullName evidence="1">Uncharacterized protein</fullName>
    </submittedName>
</protein>
<evidence type="ECO:0000313" key="2">
    <source>
        <dbReference type="Proteomes" id="UP000621516"/>
    </source>
</evidence>
<accession>A0A8J6Q7C7</accession>
<sequence length="168" mass="20032">MKRYIYLLFILTNCFLSCNNDDDENDCHPETILSNWNTQKEIVIEFDTEFNRNNYNIVDGNKLLFEYNHIGAQCDHIIDDEWQENLVFQIENTSVAFEYIDNDLLLTNCYYQQLGAWVNHNQYQVKNGTIKGEKLSENEWKIIVNVETTPLFENEQPKEIQFTQIFIQ</sequence>
<dbReference type="EMBL" id="JACVXD010000007">
    <property type="protein sequence ID" value="MBD0824838.1"/>
    <property type="molecule type" value="Genomic_DNA"/>
</dbReference>
<dbReference type="Proteomes" id="UP000621516">
    <property type="component" value="Unassembled WGS sequence"/>
</dbReference>
<organism evidence="1 2">
    <name type="scientific">Aestuariibaculum marinum</name>
    <dbReference type="NCBI Taxonomy" id="2683592"/>
    <lineage>
        <taxon>Bacteria</taxon>
        <taxon>Pseudomonadati</taxon>
        <taxon>Bacteroidota</taxon>
        <taxon>Flavobacteriia</taxon>
        <taxon>Flavobacteriales</taxon>
        <taxon>Flavobacteriaceae</taxon>
    </lineage>
</organism>
<gene>
    <name evidence="1" type="ORF">ICJ85_12510</name>
</gene>
<dbReference type="RefSeq" id="WP_188224132.1">
    <property type="nucleotide sequence ID" value="NZ_JACVXD010000007.1"/>
</dbReference>
<keyword evidence="2" id="KW-1185">Reference proteome</keyword>
<proteinExistence type="predicted"/>
<comment type="caution">
    <text evidence="1">The sequence shown here is derived from an EMBL/GenBank/DDBJ whole genome shotgun (WGS) entry which is preliminary data.</text>
</comment>
<evidence type="ECO:0000313" key="1">
    <source>
        <dbReference type="EMBL" id="MBD0824838.1"/>
    </source>
</evidence>
<name>A0A8J6Q7C7_9FLAO</name>
<reference evidence="1 2" key="1">
    <citation type="journal article" date="2018" name="J. Microbiol.">
        <title>Aestuariibaculum marinum sp. nov., a marine bacterium isolated from seawater in South Korea.</title>
        <authorList>
            <person name="Choi J."/>
            <person name="Lee D."/>
            <person name="Jang J.H."/>
            <person name="Cha S."/>
            <person name="Seo T."/>
        </authorList>
    </citation>
    <scope>NUCLEOTIDE SEQUENCE [LARGE SCALE GENOMIC DNA]</scope>
    <source>
        <strain evidence="1 2">IP7</strain>
    </source>
</reference>